<name>A0A166BIC5_9AGAM</name>
<feature type="region of interest" description="Disordered" evidence="1">
    <location>
        <begin position="1"/>
        <end position="53"/>
    </location>
</feature>
<reference evidence="2 3" key="1">
    <citation type="journal article" date="2016" name="Mol. Biol. Evol.">
        <title>Comparative Genomics of Early-Diverging Mushroom-Forming Fungi Provides Insights into the Origins of Lignocellulose Decay Capabilities.</title>
        <authorList>
            <person name="Nagy L.G."/>
            <person name="Riley R."/>
            <person name="Tritt A."/>
            <person name="Adam C."/>
            <person name="Daum C."/>
            <person name="Floudas D."/>
            <person name="Sun H."/>
            <person name="Yadav J.S."/>
            <person name="Pangilinan J."/>
            <person name="Larsson K.H."/>
            <person name="Matsuura K."/>
            <person name="Barry K."/>
            <person name="Labutti K."/>
            <person name="Kuo R."/>
            <person name="Ohm R.A."/>
            <person name="Bhattacharya S.S."/>
            <person name="Shirouzu T."/>
            <person name="Yoshinaga Y."/>
            <person name="Martin F.M."/>
            <person name="Grigoriev I.V."/>
            <person name="Hibbett D.S."/>
        </authorList>
    </citation>
    <scope>NUCLEOTIDE SEQUENCE [LARGE SCALE GENOMIC DNA]</scope>
    <source>
        <strain evidence="2 3">CBS 109695</strain>
    </source>
</reference>
<protein>
    <submittedName>
        <fullName evidence="2">Uncharacterized protein</fullName>
    </submittedName>
</protein>
<proteinExistence type="predicted"/>
<dbReference type="EMBL" id="KV417644">
    <property type="protein sequence ID" value="KZP12672.1"/>
    <property type="molecule type" value="Genomic_DNA"/>
</dbReference>
<accession>A0A166BIC5</accession>
<dbReference type="Proteomes" id="UP000076532">
    <property type="component" value="Unassembled WGS sequence"/>
</dbReference>
<organism evidence="2 3">
    <name type="scientific">Athelia psychrophila</name>
    <dbReference type="NCBI Taxonomy" id="1759441"/>
    <lineage>
        <taxon>Eukaryota</taxon>
        <taxon>Fungi</taxon>
        <taxon>Dikarya</taxon>
        <taxon>Basidiomycota</taxon>
        <taxon>Agaricomycotina</taxon>
        <taxon>Agaricomycetes</taxon>
        <taxon>Agaricomycetidae</taxon>
        <taxon>Atheliales</taxon>
        <taxon>Atheliaceae</taxon>
        <taxon>Athelia</taxon>
    </lineage>
</organism>
<sequence>SITADQRPLHIAPEPPRYEPDNREHRDEVTFATPPSSAMGPGPHITRLESLTG</sequence>
<gene>
    <name evidence="2" type="ORF">FIBSPDRAFT_870046</name>
</gene>
<evidence type="ECO:0000313" key="3">
    <source>
        <dbReference type="Proteomes" id="UP000076532"/>
    </source>
</evidence>
<feature type="non-terminal residue" evidence="2">
    <location>
        <position position="1"/>
    </location>
</feature>
<evidence type="ECO:0000313" key="2">
    <source>
        <dbReference type="EMBL" id="KZP12672.1"/>
    </source>
</evidence>
<feature type="compositionally biased region" description="Basic and acidic residues" evidence="1">
    <location>
        <begin position="16"/>
        <end position="29"/>
    </location>
</feature>
<feature type="non-terminal residue" evidence="2">
    <location>
        <position position="53"/>
    </location>
</feature>
<keyword evidence="3" id="KW-1185">Reference proteome</keyword>
<evidence type="ECO:0000256" key="1">
    <source>
        <dbReference type="SAM" id="MobiDB-lite"/>
    </source>
</evidence>
<dbReference type="AlphaFoldDB" id="A0A166BIC5"/>